<evidence type="ECO:0000313" key="2">
    <source>
        <dbReference type="Proteomes" id="UP001567538"/>
    </source>
</evidence>
<accession>A0ABD1FT01</accession>
<dbReference type="EMBL" id="JBEAFC010000013">
    <property type="protein sequence ID" value="KAL1534069.1"/>
    <property type="molecule type" value="Genomic_DNA"/>
</dbReference>
<dbReference type="AlphaFoldDB" id="A0ABD1FT01"/>
<comment type="caution">
    <text evidence="1">The sequence shown here is derived from an EMBL/GenBank/DDBJ whole genome shotgun (WGS) entry which is preliminary data.</text>
</comment>
<proteinExistence type="predicted"/>
<protein>
    <submittedName>
        <fullName evidence="1">Uncharacterized protein</fullName>
    </submittedName>
</protein>
<organism evidence="1 2">
    <name type="scientific">Salvia divinorum</name>
    <name type="common">Maria pastora</name>
    <name type="synonym">Diviner's sage</name>
    <dbReference type="NCBI Taxonomy" id="28513"/>
    <lineage>
        <taxon>Eukaryota</taxon>
        <taxon>Viridiplantae</taxon>
        <taxon>Streptophyta</taxon>
        <taxon>Embryophyta</taxon>
        <taxon>Tracheophyta</taxon>
        <taxon>Spermatophyta</taxon>
        <taxon>Magnoliopsida</taxon>
        <taxon>eudicotyledons</taxon>
        <taxon>Gunneridae</taxon>
        <taxon>Pentapetalae</taxon>
        <taxon>asterids</taxon>
        <taxon>lamiids</taxon>
        <taxon>Lamiales</taxon>
        <taxon>Lamiaceae</taxon>
        <taxon>Nepetoideae</taxon>
        <taxon>Mentheae</taxon>
        <taxon>Salviinae</taxon>
        <taxon>Salvia</taxon>
        <taxon>Salvia subgen. Calosphace</taxon>
    </lineage>
</organism>
<name>A0ABD1FT01_SALDI</name>
<dbReference type="Proteomes" id="UP001567538">
    <property type="component" value="Unassembled WGS sequence"/>
</dbReference>
<evidence type="ECO:0000313" key="1">
    <source>
        <dbReference type="EMBL" id="KAL1534069.1"/>
    </source>
</evidence>
<sequence>MPADEGMAQSWRCLLLPRSSSFLASRSHRYLAVVSVTSYTFRQMIRRLELAALCFPYCRFTSLSVLEVQPSLRPSFGEALRGSASIRSTPADPSIPLDLKISCGDTFLADLTAGVTPRISLLSFLSFGFLGQTRCFLAAMLRERICQEESPRLAGVEV</sequence>
<gene>
    <name evidence="1" type="ORF">AAHA92_31470</name>
</gene>
<keyword evidence="2" id="KW-1185">Reference proteome</keyword>
<reference evidence="1 2" key="1">
    <citation type="submission" date="2024-06" db="EMBL/GenBank/DDBJ databases">
        <title>A chromosome level genome sequence of Diviner's sage (Salvia divinorum).</title>
        <authorList>
            <person name="Ford S.A."/>
            <person name="Ro D.-K."/>
            <person name="Ness R.W."/>
            <person name="Phillips M.A."/>
        </authorList>
    </citation>
    <scope>NUCLEOTIDE SEQUENCE [LARGE SCALE GENOMIC DNA]</scope>
    <source>
        <strain evidence="1">SAF-2024a</strain>
        <tissue evidence="1">Leaf</tissue>
    </source>
</reference>